<protein>
    <recommendedName>
        <fullName evidence="7">Bacterial surface antigen (D15) domain-containing protein</fullName>
    </recommendedName>
</protein>
<dbReference type="GO" id="GO:0005741">
    <property type="term" value="C:mitochondrial outer membrane"/>
    <property type="evidence" value="ECO:0007669"/>
    <property type="project" value="UniProtKB-SubCell"/>
</dbReference>
<organism evidence="8 9">
    <name type="scientific">Scleroderma citrinum Foug A</name>
    <dbReference type="NCBI Taxonomy" id="1036808"/>
    <lineage>
        <taxon>Eukaryota</taxon>
        <taxon>Fungi</taxon>
        <taxon>Dikarya</taxon>
        <taxon>Basidiomycota</taxon>
        <taxon>Agaricomycotina</taxon>
        <taxon>Agaricomycetes</taxon>
        <taxon>Agaricomycetidae</taxon>
        <taxon>Boletales</taxon>
        <taxon>Sclerodermatineae</taxon>
        <taxon>Sclerodermataceae</taxon>
        <taxon>Scleroderma</taxon>
    </lineage>
</organism>
<dbReference type="GO" id="GO:0045040">
    <property type="term" value="P:protein insertion into mitochondrial outer membrane"/>
    <property type="evidence" value="ECO:0007669"/>
    <property type="project" value="TreeGrafter"/>
</dbReference>
<dbReference type="InParanoid" id="A0A0C3A6T9"/>
<dbReference type="EMBL" id="KN822006">
    <property type="protein sequence ID" value="KIM69398.1"/>
    <property type="molecule type" value="Genomic_DNA"/>
</dbReference>
<dbReference type="HOGENOM" id="CLU_014798_3_1_1"/>
<evidence type="ECO:0000256" key="6">
    <source>
        <dbReference type="SAM" id="MobiDB-lite"/>
    </source>
</evidence>
<reference evidence="9" key="2">
    <citation type="submission" date="2015-01" db="EMBL/GenBank/DDBJ databases">
        <title>Evolutionary Origins and Diversification of the Mycorrhizal Mutualists.</title>
        <authorList>
            <consortium name="DOE Joint Genome Institute"/>
            <consortium name="Mycorrhizal Genomics Consortium"/>
            <person name="Kohler A."/>
            <person name="Kuo A."/>
            <person name="Nagy L.G."/>
            <person name="Floudas D."/>
            <person name="Copeland A."/>
            <person name="Barry K.W."/>
            <person name="Cichocki N."/>
            <person name="Veneault-Fourrey C."/>
            <person name="LaButti K."/>
            <person name="Lindquist E.A."/>
            <person name="Lipzen A."/>
            <person name="Lundell T."/>
            <person name="Morin E."/>
            <person name="Murat C."/>
            <person name="Riley R."/>
            <person name="Ohm R."/>
            <person name="Sun H."/>
            <person name="Tunlid A."/>
            <person name="Henrissat B."/>
            <person name="Grigoriev I.V."/>
            <person name="Hibbett D.S."/>
            <person name="Martin F."/>
        </authorList>
    </citation>
    <scope>NUCLEOTIDE SEQUENCE [LARGE SCALE GENOMIC DNA]</scope>
    <source>
        <strain evidence="9">Foug A</strain>
    </source>
</reference>
<evidence type="ECO:0000256" key="4">
    <source>
        <dbReference type="ARBA" id="ARBA00022692"/>
    </source>
</evidence>
<sequence>MADSLRPPLQSTARPSDREPSQDDLEKLRAWHEERLQRRLRDEYESQQLHLAELVNDTIDAPLHVANVEVQGAAHTSEAFLGWLIRPHLSSALPDLADLTPSAQSTLGSVLHTTRAISHSLSATDLFRTLSARIERSADGPPGDVNIIFNVTEKGRFFIKTATEIGNSEGTASITARLSNILGRADTLTFNSSVGTKTKRAFDASFSLPVLPSLAAAAFVSLLGADRELGVQGGHGREECVAIKAGIRNWHNAAERGVHELTAEARWRSIGGLAPDAGVTGAHPIGFFPCHGNDPILVTAVQNKTPVVVSLSGHSIRQSAGPALKAALVHSWTHNTLDDYIMASKGPLLRLTNELAVTKRVIRSLLPSPYTANTGAFGESSTSGNPPFTNVGEGATAFWKLEGEAKRGWALTRGLALSLSARAGLLRVFTGERDTVHWSDRFQLGGPLSVRGFSADGMGPRECSTSLGGTLYYALGLSLVGDIPTRPKWPLKLHTWINAGRLQDEDSNVRSTLHTLLTRPSVSAGLGLIYRLDPVRIEANVTFPLAAARGEGLRRGVQVGIGLEML</sequence>
<evidence type="ECO:0000259" key="7">
    <source>
        <dbReference type="Pfam" id="PF01103"/>
    </source>
</evidence>
<evidence type="ECO:0000256" key="1">
    <source>
        <dbReference type="ARBA" id="ARBA00004374"/>
    </source>
</evidence>
<dbReference type="OrthoDB" id="1724197at2759"/>
<keyword evidence="4" id="KW-0812">Transmembrane</keyword>
<proteinExistence type="inferred from homology"/>
<dbReference type="PANTHER" id="PTHR12815">
    <property type="entry name" value="SORTING AND ASSEMBLY MACHINERY SAMM50 PROTEIN FAMILY MEMBER"/>
    <property type="match status" value="1"/>
</dbReference>
<dbReference type="Gene3D" id="2.40.160.50">
    <property type="entry name" value="membrane protein fhac: a member of the omp85/tpsb transporter family"/>
    <property type="match status" value="1"/>
</dbReference>
<gene>
    <name evidence="8" type="ORF">SCLCIDRAFT_19317</name>
</gene>
<keyword evidence="5" id="KW-0472">Membrane</keyword>
<evidence type="ECO:0000313" key="9">
    <source>
        <dbReference type="Proteomes" id="UP000053989"/>
    </source>
</evidence>
<evidence type="ECO:0000256" key="5">
    <source>
        <dbReference type="ARBA" id="ARBA00023136"/>
    </source>
</evidence>
<name>A0A0C3A6T9_9AGAM</name>
<feature type="region of interest" description="Disordered" evidence="6">
    <location>
        <begin position="1"/>
        <end position="27"/>
    </location>
</feature>
<reference evidence="8 9" key="1">
    <citation type="submission" date="2014-04" db="EMBL/GenBank/DDBJ databases">
        <authorList>
            <consortium name="DOE Joint Genome Institute"/>
            <person name="Kuo A."/>
            <person name="Kohler A."/>
            <person name="Nagy L.G."/>
            <person name="Floudas D."/>
            <person name="Copeland A."/>
            <person name="Barry K.W."/>
            <person name="Cichocki N."/>
            <person name="Veneault-Fourrey C."/>
            <person name="LaButti K."/>
            <person name="Lindquist E.A."/>
            <person name="Lipzen A."/>
            <person name="Lundell T."/>
            <person name="Morin E."/>
            <person name="Murat C."/>
            <person name="Sun H."/>
            <person name="Tunlid A."/>
            <person name="Henrissat B."/>
            <person name="Grigoriev I.V."/>
            <person name="Hibbett D.S."/>
            <person name="Martin F."/>
            <person name="Nordberg H.P."/>
            <person name="Cantor M.N."/>
            <person name="Hua S.X."/>
        </authorList>
    </citation>
    <scope>NUCLEOTIDE SEQUENCE [LARGE SCALE GENOMIC DNA]</scope>
    <source>
        <strain evidence="8 9">Foug A</strain>
    </source>
</reference>
<comment type="subcellular location">
    <subcellularLocation>
        <location evidence="1">Mitochondrion outer membrane</location>
        <topology evidence="1">Multi-pass membrane protein</topology>
    </subcellularLocation>
</comment>
<evidence type="ECO:0000256" key="3">
    <source>
        <dbReference type="ARBA" id="ARBA00022452"/>
    </source>
</evidence>
<evidence type="ECO:0000256" key="2">
    <source>
        <dbReference type="ARBA" id="ARBA00010913"/>
    </source>
</evidence>
<accession>A0A0C3A6T9</accession>
<dbReference type="STRING" id="1036808.A0A0C3A6T9"/>
<dbReference type="InterPro" id="IPR039910">
    <property type="entry name" value="D15-like"/>
</dbReference>
<dbReference type="Proteomes" id="UP000053989">
    <property type="component" value="Unassembled WGS sequence"/>
</dbReference>
<keyword evidence="9" id="KW-1185">Reference proteome</keyword>
<keyword evidence="3" id="KW-1134">Transmembrane beta strand</keyword>
<feature type="domain" description="Bacterial surface antigen (D15)" evidence="7">
    <location>
        <begin position="318"/>
        <end position="564"/>
    </location>
</feature>
<dbReference type="AlphaFoldDB" id="A0A0C3A6T9"/>
<comment type="similarity">
    <text evidence="2">Belongs to the SAM50/omp85 family.</text>
</comment>
<dbReference type="PANTHER" id="PTHR12815:SF18">
    <property type="entry name" value="SORTING AND ASSEMBLY MACHINERY COMPONENT 50 HOMOLOG"/>
    <property type="match status" value="1"/>
</dbReference>
<dbReference type="InterPro" id="IPR000184">
    <property type="entry name" value="Bac_surfAg_D15"/>
</dbReference>
<feature type="compositionally biased region" description="Basic and acidic residues" evidence="6">
    <location>
        <begin position="15"/>
        <end position="27"/>
    </location>
</feature>
<evidence type="ECO:0000313" key="8">
    <source>
        <dbReference type="EMBL" id="KIM69398.1"/>
    </source>
</evidence>
<dbReference type="Pfam" id="PF01103">
    <property type="entry name" value="Omp85"/>
    <property type="match status" value="1"/>
</dbReference>
<dbReference type="FunCoup" id="A0A0C3A6T9">
    <property type="interactions" value="437"/>
</dbReference>